<sequence length="128" mass="14654">MFTHMRIARPVTNPDRSFLLYSNGLGLQKLGAFNDHAGFDGIMLGRADLGWHLEFTHCQDHPVKPLPTEEDLLVLYFSDEQAWRNTGEKMLAAGFIEVRSFNPYWAINGKTFADHDGYRVVLQNRAWA</sequence>
<name>A0A1X1DDE1_9GAMM</name>
<feature type="domain" description="YycE-like N-terminal" evidence="1">
    <location>
        <begin position="5"/>
        <end position="56"/>
    </location>
</feature>
<dbReference type="EMBL" id="MLFS01000005">
    <property type="protein sequence ID" value="ORM74648.1"/>
    <property type="molecule type" value="Genomic_DNA"/>
</dbReference>
<feature type="domain" description="YycE-like C-terminal" evidence="2">
    <location>
        <begin position="71"/>
        <end position="124"/>
    </location>
</feature>
<proteinExistence type="predicted"/>
<dbReference type="Pfam" id="PF22659">
    <property type="entry name" value="YycE-like_C"/>
    <property type="match status" value="1"/>
</dbReference>
<dbReference type="RefSeq" id="WP_128599684.1">
    <property type="nucleotide sequence ID" value="NZ_MLFS01000005.1"/>
</dbReference>
<dbReference type="InterPro" id="IPR058997">
    <property type="entry name" value="YycE-like_C"/>
</dbReference>
<dbReference type="Proteomes" id="UP000193104">
    <property type="component" value="Unassembled WGS sequence"/>
</dbReference>
<accession>A0A1X1DDE1</accession>
<reference evidence="3 4" key="1">
    <citation type="journal article" date="2017" name="Antonie Van Leeuwenhoek">
        <title>Phylogenomic resolution of the bacterial genus Pantoea and its relationship with Erwinia and Tatumella.</title>
        <authorList>
            <person name="Palmer M."/>
            <person name="Steenkamp E.T."/>
            <person name="Coetzee M.P."/>
            <person name="Chan W.Y."/>
            <person name="van Zyl E."/>
            <person name="De Maayer P."/>
            <person name="Coutinho T.A."/>
            <person name="Blom J."/>
            <person name="Smits T.H."/>
            <person name="Duffy B."/>
            <person name="Venter S.N."/>
        </authorList>
    </citation>
    <scope>NUCLEOTIDE SEQUENCE [LARGE SCALE GENOMIC DNA]</scope>
    <source>
        <strain evidence="3 4">LMG 26277</strain>
    </source>
</reference>
<evidence type="ECO:0000313" key="4">
    <source>
        <dbReference type="Proteomes" id="UP000193104"/>
    </source>
</evidence>
<comment type="caution">
    <text evidence="3">The sequence shown here is derived from an EMBL/GenBank/DDBJ whole genome shotgun (WGS) entry which is preliminary data.</text>
</comment>
<dbReference type="CDD" id="cd06587">
    <property type="entry name" value="VOC"/>
    <property type="match status" value="1"/>
</dbReference>
<organism evidence="3 4">
    <name type="scientific">Pantoea wallisii</name>
    <dbReference type="NCBI Taxonomy" id="1076551"/>
    <lineage>
        <taxon>Bacteria</taxon>
        <taxon>Pseudomonadati</taxon>
        <taxon>Pseudomonadota</taxon>
        <taxon>Gammaproteobacteria</taxon>
        <taxon>Enterobacterales</taxon>
        <taxon>Erwiniaceae</taxon>
        <taxon>Pantoea</taxon>
    </lineage>
</organism>
<dbReference type="STRING" id="1076551.HA48_02770"/>
<evidence type="ECO:0000259" key="1">
    <source>
        <dbReference type="Pfam" id="PF22658"/>
    </source>
</evidence>
<gene>
    <name evidence="3" type="ORF">HA48_02770</name>
</gene>
<dbReference type="InterPro" id="IPR029068">
    <property type="entry name" value="Glyas_Bleomycin-R_OHBP_Dase"/>
</dbReference>
<protein>
    <submittedName>
        <fullName evidence="3">Prolyl endopeptidase</fullName>
    </submittedName>
</protein>
<keyword evidence="4" id="KW-1185">Reference proteome</keyword>
<dbReference type="OrthoDB" id="8018325at2"/>
<evidence type="ECO:0000259" key="2">
    <source>
        <dbReference type="Pfam" id="PF22659"/>
    </source>
</evidence>
<dbReference type="Gene3D" id="3.10.180.10">
    <property type="entry name" value="2,3-Dihydroxybiphenyl 1,2-Dioxygenase, domain 1"/>
    <property type="match status" value="1"/>
</dbReference>
<dbReference type="InterPro" id="IPR058998">
    <property type="entry name" value="YycE-like_N"/>
</dbReference>
<evidence type="ECO:0000313" key="3">
    <source>
        <dbReference type="EMBL" id="ORM74648.1"/>
    </source>
</evidence>
<dbReference type="Pfam" id="PF22658">
    <property type="entry name" value="YycE-like_N"/>
    <property type="match status" value="1"/>
</dbReference>
<dbReference type="SUPFAM" id="SSF54593">
    <property type="entry name" value="Glyoxalase/Bleomycin resistance protein/Dihydroxybiphenyl dioxygenase"/>
    <property type="match status" value="1"/>
</dbReference>
<dbReference type="AlphaFoldDB" id="A0A1X1DDE1"/>